<evidence type="ECO:0000313" key="3">
    <source>
        <dbReference type="Proteomes" id="UP001223743"/>
    </source>
</evidence>
<evidence type="ECO:0000313" key="2">
    <source>
        <dbReference type="EMBL" id="MDQ0517975.1"/>
    </source>
</evidence>
<keyword evidence="1" id="KW-0812">Transmembrane</keyword>
<proteinExistence type="predicted"/>
<protein>
    <submittedName>
        <fullName evidence="2">Uncharacterized protein</fullName>
    </submittedName>
</protein>
<keyword evidence="1" id="KW-1133">Transmembrane helix</keyword>
<feature type="transmembrane region" description="Helical" evidence="1">
    <location>
        <begin position="130"/>
        <end position="152"/>
    </location>
</feature>
<organism evidence="2 3">
    <name type="scientific">Kaistia geumhonensis</name>
    <dbReference type="NCBI Taxonomy" id="410839"/>
    <lineage>
        <taxon>Bacteria</taxon>
        <taxon>Pseudomonadati</taxon>
        <taxon>Pseudomonadota</taxon>
        <taxon>Alphaproteobacteria</taxon>
        <taxon>Hyphomicrobiales</taxon>
        <taxon>Kaistiaceae</taxon>
        <taxon>Kaistia</taxon>
    </lineage>
</organism>
<gene>
    <name evidence="2" type="ORF">QO015_003588</name>
</gene>
<comment type="caution">
    <text evidence="2">The sequence shown here is derived from an EMBL/GenBank/DDBJ whole genome shotgun (WGS) entry which is preliminary data.</text>
</comment>
<sequence length="165" mass="16660">MNGGGAGPAFGGERTTLTGRSALFIRIVAIFVLFGPLLFTLVAMLSLAVFVQMLDPGSLGEVATISVGTVVIAYLVGLLPAAATGIIVALREAASGRSGLLHAALTGGGAAALVLAAGVIRLGIRALVRYPAVPVWLILSAAAASGVCWWIAVGRRRRSQAKVAA</sequence>
<accession>A0ABU0MAH2</accession>
<feature type="transmembrane region" description="Helical" evidence="1">
    <location>
        <begin position="63"/>
        <end position="88"/>
    </location>
</feature>
<keyword evidence="3" id="KW-1185">Reference proteome</keyword>
<dbReference type="RefSeq" id="WP_266283379.1">
    <property type="nucleotide sequence ID" value="NZ_JAPKNF010000003.1"/>
</dbReference>
<name>A0ABU0MAH2_9HYPH</name>
<dbReference type="EMBL" id="JAUSWJ010000001">
    <property type="protein sequence ID" value="MDQ0517975.1"/>
    <property type="molecule type" value="Genomic_DNA"/>
</dbReference>
<feature type="transmembrane region" description="Helical" evidence="1">
    <location>
        <begin position="23"/>
        <end position="51"/>
    </location>
</feature>
<reference evidence="2 3" key="1">
    <citation type="submission" date="2023-07" db="EMBL/GenBank/DDBJ databases">
        <title>Genomic Encyclopedia of Type Strains, Phase IV (KMG-IV): sequencing the most valuable type-strain genomes for metagenomic binning, comparative biology and taxonomic classification.</title>
        <authorList>
            <person name="Goeker M."/>
        </authorList>
    </citation>
    <scope>NUCLEOTIDE SEQUENCE [LARGE SCALE GENOMIC DNA]</scope>
    <source>
        <strain evidence="2 3">B1-1</strain>
    </source>
</reference>
<feature type="transmembrane region" description="Helical" evidence="1">
    <location>
        <begin position="100"/>
        <end position="124"/>
    </location>
</feature>
<keyword evidence="1" id="KW-0472">Membrane</keyword>
<evidence type="ECO:0000256" key="1">
    <source>
        <dbReference type="SAM" id="Phobius"/>
    </source>
</evidence>
<dbReference type="Proteomes" id="UP001223743">
    <property type="component" value="Unassembled WGS sequence"/>
</dbReference>